<dbReference type="InParanoid" id="A0A2K2DJ81"/>
<dbReference type="AlphaFoldDB" id="A0A2K2DJ81"/>
<dbReference type="EnsemblPlants" id="PNT74335">
    <property type="protein sequence ID" value="PNT74335"/>
    <property type="gene ID" value="BRADI_1g12765v3"/>
</dbReference>
<reference evidence="1 2" key="1">
    <citation type="journal article" date="2010" name="Nature">
        <title>Genome sequencing and analysis of the model grass Brachypodium distachyon.</title>
        <authorList>
            <consortium name="International Brachypodium Initiative"/>
        </authorList>
    </citation>
    <scope>NUCLEOTIDE SEQUENCE [LARGE SCALE GENOMIC DNA]</scope>
    <source>
        <strain evidence="1 2">Bd21</strain>
    </source>
</reference>
<keyword evidence="3" id="KW-1185">Reference proteome</keyword>
<organism evidence="1">
    <name type="scientific">Brachypodium distachyon</name>
    <name type="common">Purple false brome</name>
    <name type="synonym">Trachynia distachya</name>
    <dbReference type="NCBI Taxonomy" id="15368"/>
    <lineage>
        <taxon>Eukaryota</taxon>
        <taxon>Viridiplantae</taxon>
        <taxon>Streptophyta</taxon>
        <taxon>Embryophyta</taxon>
        <taxon>Tracheophyta</taxon>
        <taxon>Spermatophyta</taxon>
        <taxon>Magnoliopsida</taxon>
        <taxon>Liliopsida</taxon>
        <taxon>Poales</taxon>
        <taxon>Poaceae</taxon>
        <taxon>BOP clade</taxon>
        <taxon>Pooideae</taxon>
        <taxon>Stipodae</taxon>
        <taxon>Brachypodieae</taxon>
        <taxon>Brachypodium</taxon>
    </lineage>
</organism>
<evidence type="ECO:0000313" key="3">
    <source>
        <dbReference type="Proteomes" id="UP000008810"/>
    </source>
</evidence>
<accession>A0A2K2DJ81</accession>
<proteinExistence type="predicted"/>
<evidence type="ECO:0000313" key="2">
    <source>
        <dbReference type="EnsemblPlants" id="PNT74335"/>
    </source>
</evidence>
<name>A0A2K2DJ81_BRADI</name>
<reference evidence="2" key="3">
    <citation type="submission" date="2018-08" db="UniProtKB">
        <authorList>
            <consortium name="EnsemblPlants"/>
        </authorList>
    </citation>
    <scope>IDENTIFICATION</scope>
    <source>
        <strain evidence="2">cv. Bd21</strain>
    </source>
</reference>
<dbReference type="Proteomes" id="UP000008810">
    <property type="component" value="Chromosome 1"/>
</dbReference>
<gene>
    <name evidence="1" type="ORF">BRADI_1g12765v3</name>
</gene>
<evidence type="ECO:0000313" key="1">
    <source>
        <dbReference type="EMBL" id="PNT74335.1"/>
    </source>
</evidence>
<sequence length="61" mass="7233">MKGDPCMEAKPYYSGRCRPSYARFLIYRFFIDARLCCGRCRHQRRSPACRVCRLPLVTREA</sequence>
<reference evidence="1" key="2">
    <citation type="submission" date="2017-06" db="EMBL/GenBank/DDBJ databases">
        <title>WGS assembly of Brachypodium distachyon.</title>
        <authorList>
            <consortium name="The International Brachypodium Initiative"/>
            <person name="Lucas S."/>
            <person name="Harmon-Smith M."/>
            <person name="Lail K."/>
            <person name="Tice H."/>
            <person name="Grimwood J."/>
            <person name="Bruce D."/>
            <person name="Barry K."/>
            <person name="Shu S."/>
            <person name="Lindquist E."/>
            <person name="Wang M."/>
            <person name="Pitluck S."/>
            <person name="Vogel J.P."/>
            <person name="Garvin D.F."/>
            <person name="Mockler T.C."/>
            <person name="Schmutz J."/>
            <person name="Rokhsar D."/>
            <person name="Bevan M.W."/>
        </authorList>
    </citation>
    <scope>NUCLEOTIDE SEQUENCE</scope>
    <source>
        <strain evidence="1">Bd21</strain>
    </source>
</reference>
<dbReference type="Gramene" id="PNT74335">
    <property type="protein sequence ID" value="PNT74335"/>
    <property type="gene ID" value="BRADI_1g12765v3"/>
</dbReference>
<dbReference type="EMBL" id="CM000880">
    <property type="protein sequence ID" value="PNT74335.1"/>
    <property type="molecule type" value="Genomic_DNA"/>
</dbReference>
<protein>
    <submittedName>
        <fullName evidence="1 2">Uncharacterized protein</fullName>
    </submittedName>
</protein>